<comment type="caution">
    <text evidence="5">The sequence shown here is derived from an EMBL/GenBank/DDBJ whole genome shotgun (WGS) entry which is preliminary data.</text>
</comment>
<protein>
    <submittedName>
        <fullName evidence="5">AraC family transcriptional regulator</fullName>
    </submittedName>
</protein>
<evidence type="ECO:0000313" key="6">
    <source>
        <dbReference type="Proteomes" id="UP000244089"/>
    </source>
</evidence>
<reference evidence="5 6" key="1">
    <citation type="submission" date="2018-04" db="EMBL/GenBank/DDBJ databases">
        <title>Subsurface microbial communities from deep shales in Ohio and West Virginia, USA.</title>
        <authorList>
            <person name="Wrighton K."/>
        </authorList>
    </citation>
    <scope>NUCLEOTIDE SEQUENCE [LARGE SCALE GENOMIC DNA]</scope>
    <source>
        <strain evidence="5 6">WC1</strain>
    </source>
</reference>
<dbReference type="PROSITE" id="PS00041">
    <property type="entry name" value="HTH_ARAC_FAMILY_1"/>
    <property type="match status" value="1"/>
</dbReference>
<dbReference type="Gene3D" id="1.10.10.60">
    <property type="entry name" value="Homeodomain-like"/>
    <property type="match status" value="2"/>
</dbReference>
<dbReference type="EMBL" id="QAXS01000006">
    <property type="protein sequence ID" value="PTW00926.1"/>
    <property type="molecule type" value="Genomic_DNA"/>
</dbReference>
<dbReference type="Pfam" id="PF02311">
    <property type="entry name" value="AraC_binding"/>
    <property type="match status" value="1"/>
</dbReference>
<evidence type="ECO:0000256" key="2">
    <source>
        <dbReference type="ARBA" id="ARBA00023125"/>
    </source>
</evidence>
<dbReference type="Proteomes" id="UP000244089">
    <property type="component" value="Unassembled WGS sequence"/>
</dbReference>
<dbReference type="SMART" id="SM00342">
    <property type="entry name" value="HTH_ARAC"/>
    <property type="match status" value="1"/>
</dbReference>
<evidence type="ECO:0000256" key="1">
    <source>
        <dbReference type="ARBA" id="ARBA00023015"/>
    </source>
</evidence>
<gene>
    <name evidence="5" type="ORF">C8C76_10682</name>
</gene>
<dbReference type="OrthoDB" id="9782911at2"/>
<feature type="domain" description="HTH araC/xylS-type" evidence="4">
    <location>
        <begin position="176"/>
        <end position="274"/>
    </location>
</feature>
<dbReference type="SUPFAM" id="SSF51215">
    <property type="entry name" value="Regulatory protein AraC"/>
    <property type="match status" value="1"/>
</dbReference>
<proteinExistence type="predicted"/>
<dbReference type="GO" id="GO:0003700">
    <property type="term" value="F:DNA-binding transcription factor activity"/>
    <property type="evidence" value="ECO:0007669"/>
    <property type="project" value="InterPro"/>
</dbReference>
<evidence type="ECO:0000259" key="4">
    <source>
        <dbReference type="PROSITE" id="PS01124"/>
    </source>
</evidence>
<dbReference type="Gene3D" id="2.60.120.10">
    <property type="entry name" value="Jelly Rolls"/>
    <property type="match status" value="1"/>
</dbReference>
<dbReference type="SUPFAM" id="SSF46689">
    <property type="entry name" value="Homeodomain-like"/>
    <property type="match status" value="2"/>
</dbReference>
<dbReference type="RefSeq" id="WP_108138893.1">
    <property type="nucleotide sequence ID" value="NZ_JBQPXQ010000011.1"/>
</dbReference>
<organism evidence="5 6">
    <name type="scientific">Halanaerobium saccharolyticum</name>
    <dbReference type="NCBI Taxonomy" id="43595"/>
    <lineage>
        <taxon>Bacteria</taxon>
        <taxon>Bacillati</taxon>
        <taxon>Bacillota</taxon>
        <taxon>Clostridia</taxon>
        <taxon>Halanaerobiales</taxon>
        <taxon>Halanaerobiaceae</taxon>
        <taxon>Halanaerobium</taxon>
    </lineage>
</organism>
<dbReference type="InterPro" id="IPR003313">
    <property type="entry name" value="AraC-bd"/>
</dbReference>
<evidence type="ECO:0000313" key="5">
    <source>
        <dbReference type="EMBL" id="PTW00926.1"/>
    </source>
</evidence>
<keyword evidence="3" id="KW-0804">Transcription</keyword>
<dbReference type="GO" id="GO:0043565">
    <property type="term" value="F:sequence-specific DNA binding"/>
    <property type="evidence" value="ECO:0007669"/>
    <property type="project" value="InterPro"/>
</dbReference>
<dbReference type="PRINTS" id="PR00032">
    <property type="entry name" value="HTHARAC"/>
</dbReference>
<dbReference type="InterPro" id="IPR018062">
    <property type="entry name" value="HTH_AraC-typ_CS"/>
</dbReference>
<evidence type="ECO:0000256" key="3">
    <source>
        <dbReference type="ARBA" id="ARBA00023163"/>
    </source>
</evidence>
<dbReference type="Pfam" id="PF12833">
    <property type="entry name" value="HTH_18"/>
    <property type="match status" value="1"/>
</dbReference>
<accession>A0A2T5RN38</accession>
<dbReference type="AlphaFoldDB" id="A0A2T5RN38"/>
<dbReference type="InterPro" id="IPR014710">
    <property type="entry name" value="RmlC-like_jellyroll"/>
</dbReference>
<keyword evidence="1" id="KW-0805">Transcription regulation</keyword>
<dbReference type="InterPro" id="IPR037923">
    <property type="entry name" value="HTH-like"/>
</dbReference>
<dbReference type="InterPro" id="IPR009057">
    <property type="entry name" value="Homeodomain-like_sf"/>
</dbReference>
<sequence length="276" mass="32875">MLCKAETLEQELSFERLLKREDQGMNWPHFHNAYEIYYLQDGSRGYDFKDKSFNVKKGDLILIKEGVKHQTFVRDKSYFNRFLVKFKADSLGQFGGKEADLLSNFKKDYYHLRLEINDRMMIENIFARMEMESKKNDFGRKIYLKLLISELLILINRYLKSKNNQESRDHYHLKIMEIMKFIEDNFSQNFSLNQLAAKFSYSSSYLSTLFKEKTGYTVTEYINSVRIKEAQNLLLKNKYNVSQVAEKVGYNNLIHFGRNFKDRTGLSPSDYRKAYK</sequence>
<keyword evidence="2" id="KW-0238">DNA-binding</keyword>
<dbReference type="InterPro" id="IPR020449">
    <property type="entry name" value="Tscrpt_reg_AraC-type_HTH"/>
</dbReference>
<dbReference type="PROSITE" id="PS01124">
    <property type="entry name" value="HTH_ARAC_FAMILY_2"/>
    <property type="match status" value="1"/>
</dbReference>
<dbReference type="PANTHER" id="PTHR43280">
    <property type="entry name" value="ARAC-FAMILY TRANSCRIPTIONAL REGULATOR"/>
    <property type="match status" value="1"/>
</dbReference>
<dbReference type="PANTHER" id="PTHR43280:SF2">
    <property type="entry name" value="HTH-TYPE TRANSCRIPTIONAL REGULATOR EXSA"/>
    <property type="match status" value="1"/>
</dbReference>
<name>A0A2T5RN38_9FIRM</name>
<dbReference type="InterPro" id="IPR018060">
    <property type="entry name" value="HTH_AraC"/>
</dbReference>